<gene>
    <name evidence="3" type="ORF">CUR86_08850</name>
</gene>
<evidence type="ECO:0000256" key="1">
    <source>
        <dbReference type="ARBA" id="ARBA00005622"/>
    </source>
</evidence>
<dbReference type="Proteomes" id="UP001162135">
    <property type="component" value="Unassembled WGS sequence"/>
</dbReference>
<sequence>MISDVFTTPTRCTLIAGCLWAAGLGFSPGAASVSAAQDSPVPAEAVTLAGAQQWILHGDVPARDYLIQAGVPDSPPPANGYPVLYVLDGNAHFPLAVASRAALTLDGPYGETVPWLIVGIGYPGVNRFAGAARSEDYTPALAPGIELDRHGRPIGGAEAFREFLERQLQPMIARRFTVDESHQALLGHSYGGLFVLDTLLEQPQMFSDYIAVSPSLWWQEGRLFDRLEHLGGMNVNDRRVLIGLGEFEAKAANHGDGGGVSTRLSDVARFADELQRHRPTWHVEDRTFPSVGHGNVMWPAMAALWPFLAPVVRYDPDSHTPPDDKKAQ</sequence>
<comment type="similarity">
    <text evidence="1">Belongs to the esterase D family.</text>
</comment>
<dbReference type="PANTHER" id="PTHR40841">
    <property type="entry name" value="SIDEROPHORE TRIACETYLFUSARININE C ESTERASE"/>
    <property type="match status" value="1"/>
</dbReference>
<keyword evidence="4" id="KW-1185">Reference proteome</keyword>
<dbReference type="InterPro" id="IPR000801">
    <property type="entry name" value="Esterase-like"/>
</dbReference>
<protein>
    <submittedName>
        <fullName evidence="3">Alpha/beta hydrolase</fullName>
    </submittedName>
</protein>
<evidence type="ECO:0000313" key="3">
    <source>
        <dbReference type="EMBL" id="MDH4572554.1"/>
    </source>
</evidence>
<comment type="caution">
    <text evidence="3">The sequence shown here is derived from an EMBL/GenBank/DDBJ whole genome shotgun (WGS) entry which is preliminary data.</text>
</comment>
<reference evidence="3" key="1">
    <citation type="journal article" date="2015" name="Antonie Van Leeuwenhoek">
        <title>Comparative 16S rRNA signatures and multilocus sequence analysis for the genus Salinicola and description of Salinicola acroporae sp. nov., isolated from coral Acropora digitifera.</title>
        <authorList>
            <person name="Lepcha R.T."/>
            <person name="Poddar A."/>
            <person name="Schumann P."/>
            <person name="Das S.K."/>
        </authorList>
    </citation>
    <scope>NUCLEOTIDE SEQUENCE</scope>
    <source>
        <strain evidence="3">S4-41</strain>
    </source>
</reference>
<dbReference type="PANTHER" id="PTHR40841:SF2">
    <property type="entry name" value="SIDEROPHORE-DEGRADING ESTERASE (EUROFUNG)"/>
    <property type="match status" value="1"/>
</dbReference>
<evidence type="ECO:0000256" key="2">
    <source>
        <dbReference type="ARBA" id="ARBA00022801"/>
    </source>
</evidence>
<reference evidence="3" key="2">
    <citation type="submission" date="2017-11" db="EMBL/GenBank/DDBJ databases">
        <authorList>
            <person name="Das S.K."/>
        </authorList>
    </citation>
    <scope>NUCLEOTIDE SEQUENCE</scope>
    <source>
        <strain evidence="3">S4-41</strain>
    </source>
</reference>
<organism evidence="3 4">
    <name type="scientific">Salinicola acroporae</name>
    <dbReference type="NCBI Taxonomy" id="1541440"/>
    <lineage>
        <taxon>Bacteria</taxon>
        <taxon>Pseudomonadati</taxon>
        <taxon>Pseudomonadota</taxon>
        <taxon>Gammaproteobacteria</taxon>
        <taxon>Oceanospirillales</taxon>
        <taxon>Halomonadaceae</taxon>
        <taxon>Salinicola</taxon>
    </lineage>
</organism>
<name>A0ABT6I4E6_9GAMM</name>
<dbReference type="Gene3D" id="3.40.50.1820">
    <property type="entry name" value="alpha/beta hydrolase"/>
    <property type="match status" value="1"/>
</dbReference>
<keyword evidence="2 3" id="KW-0378">Hydrolase</keyword>
<evidence type="ECO:0000313" key="4">
    <source>
        <dbReference type="Proteomes" id="UP001162135"/>
    </source>
</evidence>
<dbReference type="GO" id="GO:0016787">
    <property type="term" value="F:hydrolase activity"/>
    <property type="evidence" value="ECO:0007669"/>
    <property type="project" value="UniProtKB-KW"/>
</dbReference>
<dbReference type="SUPFAM" id="SSF53474">
    <property type="entry name" value="alpha/beta-Hydrolases"/>
    <property type="match status" value="1"/>
</dbReference>
<proteinExistence type="inferred from homology"/>
<dbReference type="Pfam" id="PF00756">
    <property type="entry name" value="Esterase"/>
    <property type="match status" value="1"/>
</dbReference>
<dbReference type="InterPro" id="IPR029058">
    <property type="entry name" value="AB_hydrolase_fold"/>
</dbReference>
<dbReference type="EMBL" id="PGFS01000001">
    <property type="protein sequence ID" value="MDH4572554.1"/>
    <property type="molecule type" value="Genomic_DNA"/>
</dbReference>
<dbReference type="InterPro" id="IPR052558">
    <property type="entry name" value="Siderophore_Hydrolase_D"/>
</dbReference>
<accession>A0ABT6I4E6</accession>